<feature type="domain" description="AB hydrolase-1" evidence="2">
    <location>
        <begin position="26"/>
        <end position="358"/>
    </location>
</feature>
<gene>
    <name evidence="3" type="ORF">L227DRAFT_656981</name>
</gene>
<dbReference type="SUPFAM" id="SSF53474">
    <property type="entry name" value="alpha/beta-Hydrolases"/>
    <property type="match status" value="1"/>
</dbReference>
<sequence length="369" mass="41166">MPSEQPVLRAFYDSGPPTESSDHTTLVVIHGLMWHGANFKKLLPLAAEHNARVIALNRRDYPGSAPYSEAERAVLARVAAASPDSLSVLEEAREFMRERGREVYDYLLHLVKCDRIPPIQGVGQNAKGGIVLAGWSLGAIWSLAFIVHASSFSSLEVDLSVDLSKYVRRVVLHDCAFGFFLYPPPSQTYHPLWDSAVPLEKRAQRFHEWAAAYFPHGDPVEADTLVLYDDPEGSSSLKNMTPEELAESTHEPPGHIPDGSDMLTAKLCATHGLYEELKDAAFHPSSASGEGELRDPWRDVELRVVWCDQSIWGIPWVAKNIAAELEESKRTRTDTSRVSLVRLRGANHFAHWDLPEKVLRGFLQNDAEV</sequence>
<proteinExistence type="predicted"/>
<dbReference type="Gene3D" id="3.40.50.1820">
    <property type="entry name" value="alpha/beta hydrolase"/>
    <property type="match status" value="1"/>
</dbReference>
<protein>
    <recommendedName>
        <fullName evidence="2">AB hydrolase-1 domain-containing protein</fullName>
    </recommendedName>
</protein>
<evidence type="ECO:0000313" key="3">
    <source>
        <dbReference type="EMBL" id="RPD55341.1"/>
    </source>
</evidence>
<name>A0A5C2RVT2_9APHY</name>
<organism evidence="3 4">
    <name type="scientific">Lentinus tigrinus ALCF2SS1-6</name>
    <dbReference type="NCBI Taxonomy" id="1328759"/>
    <lineage>
        <taxon>Eukaryota</taxon>
        <taxon>Fungi</taxon>
        <taxon>Dikarya</taxon>
        <taxon>Basidiomycota</taxon>
        <taxon>Agaricomycotina</taxon>
        <taxon>Agaricomycetes</taxon>
        <taxon>Polyporales</taxon>
        <taxon>Polyporaceae</taxon>
        <taxon>Lentinus</taxon>
    </lineage>
</organism>
<evidence type="ECO:0000259" key="2">
    <source>
        <dbReference type="Pfam" id="PF12697"/>
    </source>
</evidence>
<dbReference type="OrthoDB" id="5311491at2759"/>
<evidence type="ECO:0000256" key="1">
    <source>
        <dbReference type="SAM" id="MobiDB-lite"/>
    </source>
</evidence>
<dbReference type="Proteomes" id="UP000313359">
    <property type="component" value="Unassembled WGS sequence"/>
</dbReference>
<dbReference type="InterPro" id="IPR029058">
    <property type="entry name" value="AB_hydrolase_fold"/>
</dbReference>
<reference evidence="3" key="1">
    <citation type="journal article" date="2018" name="Genome Biol. Evol.">
        <title>Genomics and development of Lentinus tigrinus, a white-rot wood-decaying mushroom with dimorphic fruiting bodies.</title>
        <authorList>
            <person name="Wu B."/>
            <person name="Xu Z."/>
            <person name="Knudson A."/>
            <person name="Carlson A."/>
            <person name="Chen N."/>
            <person name="Kovaka S."/>
            <person name="LaButti K."/>
            <person name="Lipzen A."/>
            <person name="Pennachio C."/>
            <person name="Riley R."/>
            <person name="Schakwitz W."/>
            <person name="Umezawa K."/>
            <person name="Ohm R.A."/>
            <person name="Grigoriev I.V."/>
            <person name="Nagy L.G."/>
            <person name="Gibbons J."/>
            <person name="Hibbett D."/>
        </authorList>
    </citation>
    <scope>NUCLEOTIDE SEQUENCE [LARGE SCALE GENOMIC DNA]</scope>
    <source>
        <strain evidence="3">ALCF2SS1-6</strain>
    </source>
</reference>
<dbReference type="EMBL" id="ML122296">
    <property type="protein sequence ID" value="RPD55341.1"/>
    <property type="molecule type" value="Genomic_DNA"/>
</dbReference>
<accession>A0A5C2RVT2</accession>
<evidence type="ECO:0000313" key="4">
    <source>
        <dbReference type="Proteomes" id="UP000313359"/>
    </source>
</evidence>
<dbReference type="AlphaFoldDB" id="A0A5C2RVT2"/>
<keyword evidence="4" id="KW-1185">Reference proteome</keyword>
<dbReference type="InterPro" id="IPR000073">
    <property type="entry name" value="AB_hydrolase_1"/>
</dbReference>
<dbReference type="Pfam" id="PF12697">
    <property type="entry name" value="Abhydrolase_6"/>
    <property type="match status" value="1"/>
</dbReference>
<feature type="region of interest" description="Disordered" evidence="1">
    <location>
        <begin position="235"/>
        <end position="255"/>
    </location>
</feature>